<comment type="caution">
    <text evidence="2">The sequence shown here is derived from an EMBL/GenBank/DDBJ whole genome shotgun (WGS) entry which is preliminary data.</text>
</comment>
<dbReference type="AlphaFoldDB" id="A0A3D8SZ84"/>
<dbReference type="InterPro" id="IPR001763">
    <property type="entry name" value="Rhodanese-like_dom"/>
</dbReference>
<name>A0A3D8SZ84_9HELO</name>
<organism evidence="2 3">
    <name type="scientific">Coleophoma crateriformis</name>
    <dbReference type="NCBI Taxonomy" id="565419"/>
    <lineage>
        <taxon>Eukaryota</taxon>
        <taxon>Fungi</taxon>
        <taxon>Dikarya</taxon>
        <taxon>Ascomycota</taxon>
        <taxon>Pezizomycotina</taxon>
        <taxon>Leotiomycetes</taxon>
        <taxon>Helotiales</taxon>
        <taxon>Dermateaceae</taxon>
        <taxon>Coleophoma</taxon>
    </lineage>
</organism>
<reference evidence="2 3" key="1">
    <citation type="journal article" date="2018" name="IMA Fungus">
        <title>IMA Genome-F 9: Draft genome sequence of Annulohypoxylon stygium, Aspergillus mulundensis, Berkeleyomyces basicola (syn. Thielaviopsis basicola), Ceratocystis smalleyi, two Cercospora beticola strains, Coleophoma cylindrospora, Fusarium fracticaudum, Phialophora cf. hyalina, and Morchella septimelata.</title>
        <authorList>
            <person name="Wingfield B.D."/>
            <person name="Bills G.F."/>
            <person name="Dong Y."/>
            <person name="Huang W."/>
            <person name="Nel W.J."/>
            <person name="Swalarsk-Parry B.S."/>
            <person name="Vaghefi N."/>
            <person name="Wilken P.M."/>
            <person name="An Z."/>
            <person name="de Beer Z.W."/>
            <person name="De Vos L."/>
            <person name="Chen L."/>
            <person name="Duong T.A."/>
            <person name="Gao Y."/>
            <person name="Hammerbacher A."/>
            <person name="Kikkert J.R."/>
            <person name="Li Y."/>
            <person name="Li H."/>
            <person name="Li K."/>
            <person name="Li Q."/>
            <person name="Liu X."/>
            <person name="Ma X."/>
            <person name="Naidoo K."/>
            <person name="Pethybridge S.J."/>
            <person name="Sun J."/>
            <person name="Steenkamp E.T."/>
            <person name="van der Nest M.A."/>
            <person name="van Wyk S."/>
            <person name="Wingfield M.J."/>
            <person name="Xiong C."/>
            <person name="Yue Q."/>
            <person name="Zhang X."/>
        </authorList>
    </citation>
    <scope>NUCLEOTIDE SEQUENCE [LARGE SCALE GENOMIC DNA]</scope>
    <source>
        <strain evidence="2 3">BP5796</strain>
    </source>
</reference>
<dbReference type="PROSITE" id="PS50206">
    <property type="entry name" value="RHODANESE_3"/>
    <property type="match status" value="1"/>
</dbReference>
<dbReference type="InterPro" id="IPR036873">
    <property type="entry name" value="Rhodanese-like_dom_sf"/>
</dbReference>
<dbReference type="EMBL" id="PDLN01000003">
    <property type="protein sequence ID" value="RDW91078.1"/>
    <property type="molecule type" value="Genomic_DNA"/>
</dbReference>
<gene>
    <name evidence="2" type="ORF">BP5796_02243</name>
</gene>
<dbReference type="PANTHER" id="PTHR44086:SF10">
    <property type="entry name" value="THIOSULFATE SULFURTRANSFERASE_RHODANESE-LIKE DOMAIN-CONTAINING PROTEIN 3"/>
    <property type="match status" value="1"/>
</dbReference>
<sequence>MNSARAAIPILLRASRCAMPMAPRPLRTPKKVIYGSAPSPIQTQSRFYSQDSSASRIYSFEEVQSARAYMSTVLSNYTDQESGRATKSRPCHNWYYRSLRRILQPANVVLTDVREPSELNSTGRIPSSISIPVGSTPDSFFITEEEFEDRFGYSRPGTDKEVIFYCKAGVRSKAAAELARQAGWKKIGEYPGSWLDWTEKGGPTEK</sequence>
<dbReference type="SUPFAM" id="SSF52821">
    <property type="entry name" value="Rhodanese/Cell cycle control phosphatase"/>
    <property type="match status" value="1"/>
</dbReference>
<keyword evidence="3" id="KW-1185">Reference proteome</keyword>
<dbReference type="Gene3D" id="3.40.250.10">
    <property type="entry name" value="Rhodanese-like domain"/>
    <property type="match status" value="1"/>
</dbReference>
<proteinExistence type="predicted"/>
<dbReference type="Pfam" id="PF00581">
    <property type="entry name" value="Rhodanese"/>
    <property type="match status" value="1"/>
</dbReference>
<dbReference type="SMART" id="SM00450">
    <property type="entry name" value="RHOD"/>
    <property type="match status" value="1"/>
</dbReference>
<protein>
    <recommendedName>
        <fullName evidence="1">Rhodanese domain-containing protein</fullName>
    </recommendedName>
</protein>
<evidence type="ECO:0000259" key="1">
    <source>
        <dbReference type="PROSITE" id="PS50206"/>
    </source>
</evidence>
<dbReference type="OrthoDB" id="566238at2759"/>
<feature type="domain" description="Rhodanese" evidence="1">
    <location>
        <begin position="104"/>
        <end position="206"/>
    </location>
</feature>
<evidence type="ECO:0000313" key="2">
    <source>
        <dbReference type="EMBL" id="RDW91078.1"/>
    </source>
</evidence>
<dbReference type="GO" id="GO:0004792">
    <property type="term" value="F:thiosulfate-cyanide sulfurtransferase activity"/>
    <property type="evidence" value="ECO:0007669"/>
    <property type="project" value="TreeGrafter"/>
</dbReference>
<evidence type="ECO:0000313" key="3">
    <source>
        <dbReference type="Proteomes" id="UP000256328"/>
    </source>
</evidence>
<accession>A0A3D8SZ84</accession>
<dbReference type="Proteomes" id="UP000256328">
    <property type="component" value="Unassembled WGS sequence"/>
</dbReference>
<dbReference type="GO" id="GO:0005739">
    <property type="term" value="C:mitochondrion"/>
    <property type="evidence" value="ECO:0007669"/>
    <property type="project" value="TreeGrafter"/>
</dbReference>
<dbReference type="CDD" id="cd01519">
    <property type="entry name" value="RHOD_HSP67B2"/>
    <property type="match status" value="1"/>
</dbReference>
<dbReference type="PANTHER" id="PTHR44086">
    <property type="entry name" value="THIOSULFATE SULFURTRANSFERASE RDL2, MITOCHONDRIAL-RELATED"/>
    <property type="match status" value="1"/>
</dbReference>